<feature type="compositionally biased region" description="Basic and acidic residues" evidence="1">
    <location>
        <begin position="1"/>
        <end position="10"/>
    </location>
</feature>
<evidence type="ECO:0000256" key="1">
    <source>
        <dbReference type="SAM" id="MobiDB-lite"/>
    </source>
</evidence>
<protein>
    <submittedName>
        <fullName evidence="2">Uncharacterized protein</fullName>
    </submittedName>
</protein>
<gene>
    <name evidence="2" type="ORF">SAMN04490248_11237</name>
</gene>
<dbReference type="EMBL" id="FODS01000012">
    <property type="protein sequence ID" value="SEO78167.1"/>
    <property type="molecule type" value="Genomic_DNA"/>
</dbReference>
<name>A0A1H8SHX4_9RHOB</name>
<reference evidence="2 3" key="1">
    <citation type="submission" date="2016-10" db="EMBL/GenBank/DDBJ databases">
        <authorList>
            <person name="de Groot N.N."/>
        </authorList>
    </citation>
    <scope>NUCLEOTIDE SEQUENCE [LARGE SCALE GENOMIC DNA]</scope>
    <source>
        <strain evidence="2 3">DSM 27842</strain>
    </source>
</reference>
<dbReference type="AlphaFoldDB" id="A0A1H8SHX4"/>
<organism evidence="2 3">
    <name type="scientific">Salinihabitans flavidus</name>
    <dbReference type="NCBI Taxonomy" id="569882"/>
    <lineage>
        <taxon>Bacteria</taxon>
        <taxon>Pseudomonadati</taxon>
        <taxon>Pseudomonadota</taxon>
        <taxon>Alphaproteobacteria</taxon>
        <taxon>Rhodobacterales</taxon>
        <taxon>Roseobacteraceae</taxon>
        <taxon>Salinihabitans</taxon>
    </lineage>
</organism>
<evidence type="ECO:0000313" key="2">
    <source>
        <dbReference type="EMBL" id="SEO78167.1"/>
    </source>
</evidence>
<accession>A0A1H8SHX4</accession>
<feature type="region of interest" description="Disordered" evidence="1">
    <location>
        <begin position="1"/>
        <end position="23"/>
    </location>
</feature>
<dbReference type="STRING" id="569882.SAMN04490248_11237"/>
<sequence length="45" mass="4867">MKESHERGIRGAENVAPGTAKGSHLAQTLENKGLGAITYYFEQCC</sequence>
<evidence type="ECO:0000313" key="3">
    <source>
        <dbReference type="Proteomes" id="UP000198893"/>
    </source>
</evidence>
<proteinExistence type="predicted"/>
<keyword evidence="3" id="KW-1185">Reference proteome</keyword>
<dbReference type="Proteomes" id="UP000198893">
    <property type="component" value="Unassembled WGS sequence"/>
</dbReference>